<proteinExistence type="predicted"/>
<gene>
    <name evidence="2" type="ORF">QOZ94_001727</name>
</gene>
<keyword evidence="3" id="KW-1185">Reference proteome</keyword>
<evidence type="ECO:0000259" key="1">
    <source>
        <dbReference type="Pfam" id="PF25963"/>
    </source>
</evidence>
<dbReference type="Gene3D" id="2.40.30.170">
    <property type="match status" value="1"/>
</dbReference>
<protein>
    <submittedName>
        <fullName evidence="2">Multidrug resistance efflux pump</fullName>
    </submittedName>
</protein>
<evidence type="ECO:0000313" key="2">
    <source>
        <dbReference type="EMBL" id="MDQ0504945.1"/>
    </source>
</evidence>
<dbReference type="Proteomes" id="UP001241747">
    <property type="component" value="Unassembled WGS sequence"/>
</dbReference>
<feature type="domain" description="p-hydroxybenzoic acid efflux pump subunit AaeA-like beta-barrel" evidence="1">
    <location>
        <begin position="18"/>
        <end position="73"/>
    </location>
</feature>
<accession>A0ABU0LD10</accession>
<evidence type="ECO:0000313" key="3">
    <source>
        <dbReference type="Proteomes" id="UP001241747"/>
    </source>
</evidence>
<name>A0ABU0LD10_XANAG</name>
<organism evidence="2 3">
    <name type="scientific">Xanthobacter agilis</name>
    <dbReference type="NCBI Taxonomy" id="47492"/>
    <lineage>
        <taxon>Bacteria</taxon>
        <taxon>Pseudomonadati</taxon>
        <taxon>Pseudomonadota</taxon>
        <taxon>Alphaproteobacteria</taxon>
        <taxon>Hyphomicrobiales</taxon>
        <taxon>Xanthobacteraceae</taxon>
        <taxon>Xanthobacter</taxon>
    </lineage>
</organism>
<dbReference type="EMBL" id="JAUSVY010000003">
    <property type="protein sequence ID" value="MDQ0504945.1"/>
    <property type="molecule type" value="Genomic_DNA"/>
</dbReference>
<sequence length="76" mass="8194">MIGRPFGIGRNEILFSLKAIEDHNRSEPANLLANINPTFSWVRLAQRVPVRVSIDQAPAGVKVVAGWTVSVGIGAD</sequence>
<dbReference type="InterPro" id="IPR058634">
    <property type="entry name" value="AaeA-lik-b-barrel"/>
</dbReference>
<reference evidence="2 3" key="1">
    <citation type="submission" date="2023-07" db="EMBL/GenBank/DDBJ databases">
        <title>Genomic Encyclopedia of Type Strains, Phase IV (KMG-IV): sequencing the most valuable type-strain genomes for metagenomic binning, comparative biology and taxonomic classification.</title>
        <authorList>
            <person name="Goeker M."/>
        </authorList>
    </citation>
    <scope>NUCLEOTIDE SEQUENCE [LARGE SCALE GENOMIC DNA]</scope>
    <source>
        <strain evidence="2 3">DSM 3770</strain>
    </source>
</reference>
<comment type="caution">
    <text evidence="2">The sequence shown here is derived from an EMBL/GenBank/DDBJ whole genome shotgun (WGS) entry which is preliminary data.</text>
</comment>
<dbReference type="Pfam" id="PF25963">
    <property type="entry name" value="Beta-barrel_AAEA"/>
    <property type="match status" value="1"/>
</dbReference>